<evidence type="ECO:0000256" key="1">
    <source>
        <dbReference type="ARBA" id="ARBA00022801"/>
    </source>
</evidence>
<name>A0A176ZBW8_9BRAD</name>
<dbReference type="SUPFAM" id="SSF158745">
    <property type="entry name" value="LanC-like"/>
    <property type="match status" value="1"/>
</dbReference>
<evidence type="ECO:0000313" key="4">
    <source>
        <dbReference type="EMBL" id="OAF17402.1"/>
    </source>
</evidence>
<keyword evidence="1" id="KW-0378">Hydrolase</keyword>
<reference evidence="4 5" key="1">
    <citation type="submission" date="2016-02" db="EMBL/GenBank/DDBJ databases">
        <title>Draft genome sequence of the strain BR 10247T Bradyrhizobium neotropicale isolated from nodules of Centrolobium paraense.</title>
        <authorList>
            <person name="Simoes-Araujo J.L."/>
            <person name="Barauna A.C."/>
            <person name="Silva K."/>
            <person name="Zilli J.E."/>
        </authorList>
    </citation>
    <scope>NUCLEOTIDE SEQUENCE [LARGE SCALE GENOMIC DNA]</scope>
    <source>
        <strain evidence="4 5">BR 10247</strain>
    </source>
</reference>
<dbReference type="InterPro" id="IPR017146">
    <property type="entry name" value="Lanti_2_LanM"/>
</dbReference>
<dbReference type="PRINTS" id="PR01950">
    <property type="entry name" value="LANCSUPER"/>
</dbReference>
<feature type="binding site" evidence="2">
    <location>
        <position position="944"/>
    </location>
    <ligand>
        <name>Zn(2+)</name>
        <dbReference type="ChEBI" id="CHEBI:29105"/>
    </ligand>
</feature>
<dbReference type="GO" id="GO:0031179">
    <property type="term" value="P:peptide modification"/>
    <property type="evidence" value="ECO:0007669"/>
    <property type="project" value="InterPro"/>
</dbReference>
<evidence type="ECO:0000256" key="2">
    <source>
        <dbReference type="PIRSR" id="PIRSR607822-1"/>
    </source>
</evidence>
<comment type="caution">
    <text evidence="4">The sequence shown here is derived from an EMBL/GenBank/DDBJ whole genome shotgun (WGS) entry which is preliminary data.</text>
</comment>
<protein>
    <recommendedName>
        <fullName evidence="3">Lantibiotic biosynthesis protein dehydration domain-containing protein</fullName>
    </recommendedName>
</protein>
<dbReference type="NCBIfam" id="TIGR03897">
    <property type="entry name" value="lanti_2_LanM"/>
    <property type="match status" value="1"/>
</dbReference>
<evidence type="ECO:0000259" key="3">
    <source>
        <dbReference type="Pfam" id="PF13575"/>
    </source>
</evidence>
<feature type="domain" description="Lantibiotic biosynthesis protein dehydration" evidence="3">
    <location>
        <begin position="219"/>
        <end position="595"/>
    </location>
</feature>
<dbReference type="SMART" id="SM01260">
    <property type="entry name" value="LANC_like"/>
    <property type="match status" value="1"/>
</dbReference>
<keyword evidence="5" id="KW-1185">Reference proteome</keyword>
<proteinExistence type="predicted"/>
<dbReference type="InterPro" id="IPR002471">
    <property type="entry name" value="Pept_S9_AS"/>
</dbReference>
<dbReference type="Pfam" id="PF13575">
    <property type="entry name" value="DUF4135"/>
    <property type="match status" value="1"/>
</dbReference>
<dbReference type="CDD" id="cd04792">
    <property type="entry name" value="LanM-like"/>
    <property type="match status" value="1"/>
</dbReference>
<dbReference type="AlphaFoldDB" id="A0A176ZBW8"/>
<dbReference type="InterPro" id="IPR025410">
    <property type="entry name" value="Lant_dehyd"/>
</dbReference>
<keyword evidence="2" id="KW-0862">Zinc</keyword>
<dbReference type="InterPro" id="IPR012341">
    <property type="entry name" value="6hp_glycosidase-like_sf"/>
</dbReference>
<keyword evidence="2" id="KW-0479">Metal-binding</keyword>
<sequence>MDAFFERLTVQAATIDELLSNDFEALPGQKRDADLAARRLAAWCRSSASGDWSLFARRLDRDRLSIGQVLAKFATVRRRASASAPAWIGDAIWIEAALQSPSKDRDVIAAPDRAESYAFEHLFAPVVEQAESLLWTGIDGRAFKNLSDSARSCLRHLLLKEVCSLSAPAIYERFVKARKASVTPAGARETQRDGRKSQYDRFIAEMKGGGLRRLFEDKPVLLRLIASITRQWIDTSREFIMRLDFDLATIRRDILHSGAGSQVVQIEGDLSDPHNSGHSVLIVRFEEGSRVVYKPKDLRLDAAWHTLVQRLNRGGAPVELKPVQAIARDGYGWTQFIDHSGCTDDKGCQRFFRRAGAWLALFHCFAGSDMHQENMIAAGEHPVPIDLEMILQATAAEHKADEIEAQAFRAAMERVDNSVMTVGLLPAYGRSPDNKVFAIGGMNSDWTSRTQLAWSNINSDTMRPAKTTQVGETIPNLPHVDGRYAKFGDHIDDFIDGFEDYAKFLSQSRDAQQGGLLDGFAGLAVRKVLRPTRFYYMLLQRLKNHHSLDDGVTWSAQADFLARLADWDGRSDPLWPLQRSERAALVALNVPHFVSQSDGNEICDANGISVLTETTPGLGRARARFGSFDTPDIAWQVEVIRQNTASVLRSDGAAATAQRGSRALRTGAAIAPGNETFLAEADKIAADLARYAIRKGPAAAWIGLDCLGDSEVAQLAPLGAAHYNGVSGIALFLAAHATTTRSKSSKELSLAAVAHVRKNLKGNNAARMARSLGTGGATGLGSIVYAFAVMAKCLRDDDLLADAHVAAKLFSDDLIAADQQLDVIGGSAGGILGLLRLYRDSPSADVLARATKCGDHLLAQSRVGDSGGSWLGLGRGKRALNGMAHGAAGFAYALTSLAAATGRDEFANAASQCIAFENASYDAQRNNWPEFRGDEGAAWPHQWCRGAPGIGLARAASAKRGQLDAKLLTTDVRNALAGVERGWPGHVDTLCCGTLGSIEFFCEAADALGQGDLREHASRCMAAVMEDAAASGDYRWSIGKRQFNLGLFRGLAGIGYTLLRRVDSSLPNVLIWE</sequence>
<dbReference type="GO" id="GO:0046872">
    <property type="term" value="F:metal ion binding"/>
    <property type="evidence" value="ECO:0007669"/>
    <property type="project" value="UniProtKB-KW"/>
</dbReference>
<dbReference type="GO" id="GO:0005975">
    <property type="term" value="P:carbohydrate metabolic process"/>
    <property type="evidence" value="ECO:0007669"/>
    <property type="project" value="InterPro"/>
</dbReference>
<dbReference type="PIRSF" id="PIRSF037228">
    <property type="entry name" value="Lant_mod_RumM"/>
    <property type="match status" value="1"/>
</dbReference>
<dbReference type="InterPro" id="IPR007822">
    <property type="entry name" value="LANC-like"/>
</dbReference>
<dbReference type="EMBL" id="LSEF01000046">
    <property type="protein sequence ID" value="OAF17402.1"/>
    <property type="molecule type" value="Genomic_DNA"/>
</dbReference>
<accession>A0A176ZBW8</accession>
<organism evidence="4 5">
    <name type="scientific">Bradyrhizobium neotropicale</name>
    <dbReference type="NCBI Taxonomy" id="1497615"/>
    <lineage>
        <taxon>Bacteria</taxon>
        <taxon>Pseudomonadati</taxon>
        <taxon>Pseudomonadota</taxon>
        <taxon>Alphaproteobacteria</taxon>
        <taxon>Hyphomicrobiales</taxon>
        <taxon>Nitrobacteraceae</taxon>
        <taxon>Bradyrhizobium</taxon>
    </lineage>
</organism>
<dbReference type="PROSITE" id="PS00708">
    <property type="entry name" value="PRO_ENDOPEP_SER"/>
    <property type="match status" value="1"/>
</dbReference>
<gene>
    <name evidence="4" type="ORF">AXW67_09460</name>
</gene>
<evidence type="ECO:0000313" key="5">
    <source>
        <dbReference type="Proteomes" id="UP000077173"/>
    </source>
</evidence>
<dbReference type="GO" id="GO:0004252">
    <property type="term" value="F:serine-type endopeptidase activity"/>
    <property type="evidence" value="ECO:0007669"/>
    <property type="project" value="InterPro"/>
</dbReference>
<dbReference type="Proteomes" id="UP000077173">
    <property type="component" value="Unassembled WGS sequence"/>
</dbReference>
<dbReference type="Pfam" id="PF05147">
    <property type="entry name" value="LANC_like"/>
    <property type="match status" value="1"/>
</dbReference>
<feature type="binding site" evidence="2">
    <location>
        <position position="991"/>
    </location>
    <ligand>
        <name>Zn(2+)</name>
        <dbReference type="ChEBI" id="CHEBI:29105"/>
    </ligand>
</feature>
<dbReference type="GO" id="GO:0006508">
    <property type="term" value="P:proteolysis"/>
    <property type="evidence" value="ECO:0007669"/>
    <property type="project" value="InterPro"/>
</dbReference>
<dbReference type="Gene3D" id="1.50.10.10">
    <property type="match status" value="1"/>
</dbReference>